<keyword evidence="3" id="KW-1185">Reference proteome</keyword>
<keyword evidence="1" id="KW-1133">Transmembrane helix</keyword>
<feature type="transmembrane region" description="Helical" evidence="1">
    <location>
        <begin position="142"/>
        <end position="168"/>
    </location>
</feature>
<protein>
    <submittedName>
        <fullName evidence="2">Uncharacterized protein</fullName>
    </submittedName>
</protein>
<dbReference type="RefSeq" id="WP_132326822.1">
    <property type="nucleotide sequence ID" value="NZ_SMKR01000212.1"/>
</dbReference>
<name>A0A4R4WCU5_9ACTN</name>
<feature type="transmembrane region" description="Helical" evidence="1">
    <location>
        <begin position="103"/>
        <end position="121"/>
    </location>
</feature>
<sequence>MTGGRRPAVLSVALLATGLVVLAAGRFIRFDDTSGFGSSDRIFELGILAVVPAVAAVIVASANIQARVWLGAALMGLAALLVLLGVALPGFRFVWTDSQVELRLLEAVLALTAAVLLATGLQPARRRSAAAALGTDQPAGRWIVRGASYAVGAFALMIVTFFVVVLVYDAEYCGAGGETECLASLAGMLWAMGSLLVSGVVIAVTELVLWRRRNRRARG</sequence>
<dbReference type="Proteomes" id="UP000295172">
    <property type="component" value="Unassembled WGS sequence"/>
</dbReference>
<dbReference type="OrthoDB" id="3820364at2"/>
<evidence type="ECO:0000256" key="1">
    <source>
        <dbReference type="SAM" id="Phobius"/>
    </source>
</evidence>
<keyword evidence="1" id="KW-0812">Transmembrane</keyword>
<comment type="caution">
    <text evidence="2">The sequence shown here is derived from an EMBL/GenBank/DDBJ whole genome shotgun (WGS) entry which is preliminary data.</text>
</comment>
<evidence type="ECO:0000313" key="3">
    <source>
        <dbReference type="Proteomes" id="UP000295172"/>
    </source>
</evidence>
<evidence type="ECO:0000313" key="2">
    <source>
        <dbReference type="EMBL" id="TDD15027.1"/>
    </source>
</evidence>
<proteinExistence type="predicted"/>
<keyword evidence="1" id="KW-0472">Membrane</keyword>
<dbReference type="AlphaFoldDB" id="A0A4R4WCU5"/>
<feature type="transmembrane region" description="Helical" evidence="1">
    <location>
        <begin position="188"/>
        <end position="210"/>
    </location>
</feature>
<organism evidence="2 3">
    <name type="scientific">Kribbella turkmenica</name>
    <dbReference type="NCBI Taxonomy" id="2530375"/>
    <lineage>
        <taxon>Bacteria</taxon>
        <taxon>Bacillati</taxon>
        <taxon>Actinomycetota</taxon>
        <taxon>Actinomycetes</taxon>
        <taxon>Propionibacteriales</taxon>
        <taxon>Kribbellaceae</taxon>
        <taxon>Kribbella</taxon>
    </lineage>
</organism>
<feature type="transmembrane region" description="Helical" evidence="1">
    <location>
        <begin position="68"/>
        <end position="91"/>
    </location>
</feature>
<gene>
    <name evidence="2" type="ORF">E1218_32190</name>
</gene>
<reference evidence="2 3" key="1">
    <citation type="submission" date="2019-02" db="EMBL/GenBank/DDBJ databases">
        <title>Draft genome sequences of novel Actinobacteria.</title>
        <authorList>
            <person name="Sahin N."/>
            <person name="Ay H."/>
            <person name="Saygin H."/>
        </authorList>
    </citation>
    <scope>NUCLEOTIDE SEQUENCE [LARGE SCALE GENOMIC DNA]</scope>
    <source>
        <strain evidence="2 3">16K104</strain>
    </source>
</reference>
<dbReference type="EMBL" id="SMKR01000212">
    <property type="protein sequence ID" value="TDD15027.1"/>
    <property type="molecule type" value="Genomic_DNA"/>
</dbReference>
<feature type="transmembrane region" description="Helical" evidence="1">
    <location>
        <begin position="42"/>
        <end position="61"/>
    </location>
</feature>
<accession>A0A4R4WCU5</accession>